<evidence type="ECO:0000256" key="2">
    <source>
        <dbReference type="SAM" id="MobiDB-lite"/>
    </source>
</evidence>
<evidence type="ECO:0000313" key="4">
    <source>
        <dbReference type="EMBL" id="MBA4649294.1"/>
    </source>
</evidence>
<reference evidence="4" key="2">
    <citation type="submission" date="2020-07" db="EMBL/GenBank/DDBJ databases">
        <authorList>
            <person name="Vera ALvarez R."/>
            <person name="Arias-Moreno D.M."/>
            <person name="Jimenez-Jacinto V."/>
            <person name="Jimenez-Bremont J.F."/>
            <person name="Swaminathan K."/>
            <person name="Moose S.P."/>
            <person name="Guerrero-Gonzalez M.L."/>
            <person name="Marino-Ramirez L."/>
            <person name="Landsman D."/>
            <person name="Rodriguez-Kessler M."/>
            <person name="Delgado-Sanchez P."/>
        </authorList>
    </citation>
    <scope>NUCLEOTIDE SEQUENCE</scope>
    <source>
        <tissue evidence="4">Cladode</tissue>
    </source>
</reference>
<feature type="compositionally biased region" description="Basic and acidic residues" evidence="2">
    <location>
        <begin position="1"/>
        <end position="10"/>
    </location>
</feature>
<dbReference type="InterPro" id="IPR014756">
    <property type="entry name" value="Ig_E-set"/>
</dbReference>
<evidence type="ECO:0000256" key="1">
    <source>
        <dbReference type="ARBA" id="ARBA00010926"/>
    </source>
</evidence>
<dbReference type="EMBL" id="GISG01159658">
    <property type="protein sequence ID" value="MBA4649294.1"/>
    <property type="molecule type" value="Transcribed_RNA"/>
</dbReference>
<dbReference type="InterPro" id="IPR032640">
    <property type="entry name" value="AMPK1_CBM"/>
</dbReference>
<dbReference type="SMART" id="SM01010">
    <property type="entry name" value="AMPKBI"/>
    <property type="match status" value="1"/>
</dbReference>
<accession>A0A7C8ZR12</accession>
<dbReference type="GO" id="GO:0009507">
    <property type="term" value="C:chloroplast"/>
    <property type="evidence" value="ECO:0007669"/>
    <property type="project" value="UniProtKB-ARBA"/>
</dbReference>
<dbReference type="EMBL" id="GISG01159657">
    <property type="protein sequence ID" value="MBA4649293.1"/>
    <property type="molecule type" value="Transcribed_RNA"/>
</dbReference>
<name>A0A7C8ZR12_OPUST</name>
<dbReference type="CDD" id="cd02859">
    <property type="entry name" value="E_set_AMPKbeta_like_N"/>
    <property type="match status" value="1"/>
</dbReference>
<dbReference type="PANTHER" id="PTHR46316:SF9">
    <property type="entry name" value="SNF1-RELATED PROTEIN KINASE REGULATORY SUBUNIT BETA-1"/>
    <property type="match status" value="1"/>
</dbReference>
<dbReference type="InterPro" id="IPR037256">
    <property type="entry name" value="ASC_dom_sf"/>
</dbReference>
<dbReference type="Pfam" id="PF16561">
    <property type="entry name" value="AMPK1_CBM"/>
    <property type="match status" value="1"/>
</dbReference>
<organism evidence="4">
    <name type="scientific">Opuntia streptacantha</name>
    <name type="common">Prickly pear cactus</name>
    <name type="synonym">Opuntia cardona</name>
    <dbReference type="NCBI Taxonomy" id="393608"/>
    <lineage>
        <taxon>Eukaryota</taxon>
        <taxon>Viridiplantae</taxon>
        <taxon>Streptophyta</taxon>
        <taxon>Embryophyta</taxon>
        <taxon>Tracheophyta</taxon>
        <taxon>Spermatophyta</taxon>
        <taxon>Magnoliopsida</taxon>
        <taxon>eudicotyledons</taxon>
        <taxon>Gunneridae</taxon>
        <taxon>Pentapetalae</taxon>
        <taxon>Caryophyllales</taxon>
        <taxon>Cactineae</taxon>
        <taxon>Cactaceae</taxon>
        <taxon>Opuntioideae</taxon>
        <taxon>Opuntia</taxon>
    </lineage>
</organism>
<dbReference type="Pfam" id="PF04739">
    <property type="entry name" value="AMPKBI"/>
    <property type="match status" value="1"/>
</dbReference>
<feature type="domain" description="Association with the SNF1 complex (ASC)" evidence="3">
    <location>
        <begin position="191"/>
        <end position="279"/>
    </location>
</feature>
<feature type="region of interest" description="Disordered" evidence="2">
    <location>
        <begin position="1"/>
        <end position="60"/>
    </location>
</feature>
<proteinExistence type="inferred from homology"/>
<sequence>MGNVNGKEEGGGNGVANVRPDYPTVILTPAPNQPGHVPSSDSMTNSPPESPGRSRSPLMFTPQLPVAPLQRGDNHPMYNDMWHIESVADHPPEKGIPTMITWSLGGNNVAVEGSWDNWKSRKFLQRSGKDHTILLVLPSGIYHYRFIVDGETRYMPDLPYVSSEVGQVYNVLDVHDYVPESLDSVAEFEPPPSPGSSYGHAYPGEDDYAKEPVLVPPQLHLTVLGMQNMEEASPSRPQHVVLNHLFIEKGLAASQSVVALGLTHRFESKYVTVVLYKPLRR</sequence>
<dbReference type="PANTHER" id="PTHR46316">
    <property type="entry name" value="SNF1-RELATED PROTEIN KINASE REGULATORY SUBUNIT BETA-1"/>
    <property type="match status" value="1"/>
</dbReference>
<dbReference type="SUPFAM" id="SSF160219">
    <property type="entry name" value="AMPKBI-like"/>
    <property type="match status" value="1"/>
</dbReference>
<comment type="similarity">
    <text evidence="1">Belongs to the 5'-AMP-activated protein kinase beta subunit family.</text>
</comment>
<dbReference type="InterPro" id="IPR043554">
    <property type="entry name" value="KINB"/>
</dbReference>
<dbReference type="InterPro" id="IPR013783">
    <property type="entry name" value="Ig-like_fold"/>
</dbReference>
<protein>
    <recommendedName>
        <fullName evidence="3">Association with the SNF1 complex (ASC) domain-containing protein</fullName>
    </recommendedName>
</protein>
<dbReference type="SUPFAM" id="SSF81296">
    <property type="entry name" value="E set domains"/>
    <property type="match status" value="1"/>
</dbReference>
<dbReference type="Gene3D" id="2.60.40.10">
    <property type="entry name" value="Immunoglobulins"/>
    <property type="match status" value="1"/>
</dbReference>
<reference evidence="4" key="1">
    <citation type="journal article" date="2013" name="J. Plant Res.">
        <title>Effect of fungi and light on seed germination of three Opuntia species from semiarid lands of central Mexico.</title>
        <authorList>
            <person name="Delgado-Sanchez P."/>
            <person name="Jimenez-Bremont J.F."/>
            <person name="Guerrero-Gonzalez Mde L."/>
            <person name="Flores J."/>
        </authorList>
    </citation>
    <scope>NUCLEOTIDE SEQUENCE</scope>
    <source>
        <tissue evidence="4">Cladode</tissue>
    </source>
</reference>
<dbReference type="InterPro" id="IPR006828">
    <property type="entry name" value="ASC_dom"/>
</dbReference>
<dbReference type="Gene3D" id="6.20.250.60">
    <property type="match status" value="1"/>
</dbReference>
<evidence type="ECO:0000259" key="3">
    <source>
        <dbReference type="SMART" id="SM01010"/>
    </source>
</evidence>
<dbReference type="AlphaFoldDB" id="A0A7C8ZR12"/>